<gene>
    <name evidence="1" type="ORF">BN2614_LOCUS2</name>
</gene>
<dbReference type="AlphaFoldDB" id="A0A9X9LIF9"/>
<name>A0A9X9LIF9_GULGU</name>
<keyword evidence="2" id="KW-1185">Reference proteome</keyword>
<evidence type="ECO:0000313" key="2">
    <source>
        <dbReference type="Proteomes" id="UP000269945"/>
    </source>
</evidence>
<protein>
    <submittedName>
        <fullName evidence="1">Uncharacterized protein</fullName>
    </submittedName>
</protein>
<evidence type="ECO:0000313" key="1">
    <source>
        <dbReference type="EMBL" id="VCW68847.1"/>
    </source>
</evidence>
<sequence length="51" mass="5049">MNGSVAVPDSRAVQAWPCSLDPMITVSGSAGQSSPFLVALPGSEPPHAGGN</sequence>
<accession>A0A9X9LIF9</accession>
<dbReference type="Proteomes" id="UP000269945">
    <property type="component" value="Unassembled WGS sequence"/>
</dbReference>
<dbReference type="EMBL" id="CYRY02004343">
    <property type="protein sequence ID" value="VCW68847.1"/>
    <property type="molecule type" value="Genomic_DNA"/>
</dbReference>
<reference evidence="1 2" key="1">
    <citation type="submission" date="2018-10" db="EMBL/GenBank/DDBJ databases">
        <authorList>
            <person name="Ekblom R."/>
            <person name="Jareborg N."/>
        </authorList>
    </citation>
    <scope>NUCLEOTIDE SEQUENCE [LARGE SCALE GENOMIC DNA]</scope>
    <source>
        <tissue evidence="1">Muscle</tissue>
    </source>
</reference>
<proteinExistence type="predicted"/>
<organism evidence="1 2">
    <name type="scientific">Gulo gulo</name>
    <name type="common">Wolverine</name>
    <name type="synonym">Gluton</name>
    <dbReference type="NCBI Taxonomy" id="48420"/>
    <lineage>
        <taxon>Eukaryota</taxon>
        <taxon>Metazoa</taxon>
        <taxon>Chordata</taxon>
        <taxon>Craniata</taxon>
        <taxon>Vertebrata</taxon>
        <taxon>Euteleostomi</taxon>
        <taxon>Mammalia</taxon>
        <taxon>Eutheria</taxon>
        <taxon>Laurasiatheria</taxon>
        <taxon>Carnivora</taxon>
        <taxon>Caniformia</taxon>
        <taxon>Musteloidea</taxon>
        <taxon>Mustelidae</taxon>
        <taxon>Guloninae</taxon>
        <taxon>Gulo</taxon>
    </lineage>
</organism>
<comment type="caution">
    <text evidence="1">The sequence shown here is derived from an EMBL/GenBank/DDBJ whole genome shotgun (WGS) entry which is preliminary data.</text>
</comment>